<sequence>MAEIYQPGHHLMLSSLSLQMLLYFNAFYFPFWCLSEVIMLELKFSLLPTYYQFLLVAAYLALVGAESVRLYLGYAGNLQEKVPELAGFLLLSFLIEMPVLLFILTDNHVIQVPLEMAVHGVLLSFLTSEIVAASFALKVMAKHLATQFYLMQFEERPDRVRHQELRGGNQTSVSSEPAPRSIQWHRQSTSCSKGESLRAGEKQSLWK</sequence>
<dbReference type="PANTHER" id="PTHR13531">
    <property type="entry name" value="GEO07735P1-RELATED-RELATED"/>
    <property type="match status" value="1"/>
</dbReference>
<keyword evidence="3 8" id="KW-0812">Transmembrane</keyword>
<dbReference type="RefSeq" id="XP_007430603.1">
    <property type="nucleotide sequence ID" value="XM_007430541.1"/>
</dbReference>
<feature type="transmembrane region" description="Helical" evidence="8">
    <location>
        <begin position="51"/>
        <end position="72"/>
    </location>
</feature>
<dbReference type="Pfam" id="PF09799">
    <property type="entry name" value="Transmemb_17"/>
    <property type="match status" value="1"/>
</dbReference>
<keyword evidence="6" id="KW-0966">Cell projection</keyword>
<protein>
    <submittedName>
        <fullName evidence="10">Transmembrane protein 17A-like</fullName>
    </submittedName>
</protein>
<dbReference type="Proteomes" id="UP000695026">
    <property type="component" value="Unplaced"/>
</dbReference>
<reference evidence="10" key="1">
    <citation type="submission" date="2025-08" db="UniProtKB">
        <authorList>
            <consortium name="RefSeq"/>
        </authorList>
    </citation>
    <scope>IDENTIFICATION</scope>
    <source>
        <tissue evidence="10">Liver</tissue>
    </source>
</reference>
<evidence type="ECO:0000256" key="7">
    <source>
        <dbReference type="SAM" id="MobiDB-lite"/>
    </source>
</evidence>
<evidence type="ECO:0000256" key="3">
    <source>
        <dbReference type="ARBA" id="ARBA00022692"/>
    </source>
</evidence>
<evidence type="ECO:0000313" key="10">
    <source>
        <dbReference type="RefSeq" id="XP_007430603.1"/>
    </source>
</evidence>
<evidence type="ECO:0000256" key="1">
    <source>
        <dbReference type="ARBA" id="ARBA00004138"/>
    </source>
</evidence>
<evidence type="ECO:0000256" key="4">
    <source>
        <dbReference type="ARBA" id="ARBA00022989"/>
    </source>
</evidence>
<dbReference type="PANTHER" id="PTHR13531:SF4">
    <property type="entry name" value="TRANSMEMBRANE PROTEIN 17B"/>
    <property type="match status" value="1"/>
</dbReference>
<dbReference type="KEGG" id="pbi:103053850"/>
<evidence type="ECO:0000313" key="9">
    <source>
        <dbReference type="Proteomes" id="UP000695026"/>
    </source>
</evidence>
<dbReference type="GO" id="GO:0035869">
    <property type="term" value="C:ciliary transition zone"/>
    <property type="evidence" value="ECO:0007669"/>
    <property type="project" value="TreeGrafter"/>
</dbReference>
<organism evidence="9 10">
    <name type="scientific">Python bivittatus</name>
    <name type="common">Burmese python</name>
    <name type="synonym">Python molurus bivittatus</name>
    <dbReference type="NCBI Taxonomy" id="176946"/>
    <lineage>
        <taxon>Eukaryota</taxon>
        <taxon>Metazoa</taxon>
        <taxon>Chordata</taxon>
        <taxon>Craniata</taxon>
        <taxon>Vertebrata</taxon>
        <taxon>Euteleostomi</taxon>
        <taxon>Lepidosauria</taxon>
        <taxon>Squamata</taxon>
        <taxon>Bifurcata</taxon>
        <taxon>Unidentata</taxon>
        <taxon>Episquamata</taxon>
        <taxon>Toxicofera</taxon>
        <taxon>Serpentes</taxon>
        <taxon>Henophidia</taxon>
        <taxon>Pythonidae</taxon>
        <taxon>Python</taxon>
    </lineage>
</organism>
<dbReference type="OMA" id="FINNKTW"/>
<evidence type="ECO:0000256" key="2">
    <source>
        <dbReference type="ARBA" id="ARBA00004141"/>
    </source>
</evidence>
<keyword evidence="5 8" id="KW-0472">Membrane</keyword>
<keyword evidence="9" id="KW-1185">Reference proteome</keyword>
<feature type="compositionally biased region" description="Polar residues" evidence="7">
    <location>
        <begin position="184"/>
        <end position="193"/>
    </location>
</feature>
<dbReference type="AlphaFoldDB" id="A0A9F2QYC8"/>
<feature type="transmembrane region" description="Helical" evidence="8">
    <location>
        <begin position="84"/>
        <end position="104"/>
    </location>
</feature>
<keyword evidence="4 8" id="KW-1133">Transmembrane helix</keyword>
<name>A0A9F2QYC8_PYTBI</name>
<comment type="subcellular location">
    <subcellularLocation>
        <location evidence="1">Cell projection</location>
        <location evidence="1">Cilium</location>
    </subcellularLocation>
    <subcellularLocation>
        <location evidence="2">Membrane</location>
        <topology evidence="2">Multi-pass membrane protein</topology>
    </subcellularLocation>
</comment>
<dbReference type="GO" id="GO:1905515">
    <property type="term" value="P:non-motile cilium assembly"/>
    <property type="evidence" value="ECO:0007669"/>
    <property type="project" value="TreeGrafter"/>
</dbReference>
<evidence type="ECO:0000256" key="6">
    <source>
        <dbReference type="ARBA" id="ARBA00023273"/>
    </source>
</evidence>
<evidence type="ECO:0000256" key="5">
    <source>
        <dbReference type="ARBA" id="ARBA00023136"/>
    </source>
</evidence>
<feature type="region of interest" description="Disordered" evidence="7">
    <location>
        <begin position="165"/>
        <end position="207"/>
    </location>
</feature>
<dbReference type="GeneID" id="103053850"/>
<feature type="transmembrane region" description="Helical" evidence="8">
    <location>
        <begin position="116"/>
        <end position="137"/>
    </location>
</feature>
<dbReference type="InterPro" id="IPR019184">
    <property type="entry name" value="Uncharacterised_TM-17"/>
</dbReference>
<accession>A0A9F2QYC8</accession>
<dbReference type="OrthoDB" id="311720at2759"/>
<evidence type="ECO:0000256" key="8">
    <source>
        <dbReference type="SAM" id="Phobius"/>
    </source>
</evidence>
<gene>
    <name evidence="10" type="primary">LOC103053850</name>
</gene>
<proteinExistence type="predicted"/>
<dbReference type="GO" id="GO:0016020">
    <property type="term" value="C:membrane"/>
    <property type="evidence" value="ECO:0007669"/>
    <property type="project" value="UniProtKB-SubCell"/>
</dbReference>